<feature type="non-terminal residue" evidence="7">
    <location>
        <position position="1"/>
    </location>
</feature>
<feature type="region of interest" description="Disordered" evidence="5">
    <location>
        <begin position="301"/>
        <end position="364"/>
    </location>
</feature>
<dbReference type="GO" id="GO:0046872">
    <property type="term" value="F:metal ion binding"/>
    <property type="evidence" value="ECO:0007669"/>
    <property type="project" value="UniProtKB-KW"/>
</dbReference>
<keyword evidence="2 4" id="KW-0862">Zinc</keyword>
<name>A0A093G3A5_DRYPU</name>
<dbReference type="Pfam" id="PF00412">
    <property type="entry name" value="LIM"/>
    <property type="match status" value="1"/>
</dbReference>
<dbReference type="SMART" id="SM00132">
    <property type="entry name" value="LIM"/>
    <property type="match status" value="1"/>
</dbReference>
<evidence type="ECO:0000256" key="5">
    <source>
        <dbReference type="SAM" id="MobiDB-lite"/>
    </source>
</evidence>
<keyword evidence="3 4" id="KW-0440">LIM domain</keyword>
<evidence type="ECO:0000313" key="7">
    <source>
        <dbReference type="EMBL" id="KFV61232.1"/>
    </source>
</evidence>
<gene>
    <name evidence="7" type="ORF">N307_15288</name>
</gene>
<dbReference type="PROSITE" id="PS00478">
    <property type="entry name" value="LIM_DOMAIN_1"/>
    <property type="match status" value="1"/>
</dbReference>
<keyword evidence="1 4" id="KW-0479">Metal-binding</keyword>
<evidence type="ECO:0000313" key="8">
    <source>
        <dbReference type="Proteomes" id="UP000053875"/>
    </source>
</evidence>
<protein>
    <submittedName>
        <fullName evidence="7">Xin actin-binding repeat-containing protein 2</fullName>
    </submittedName>
</protein>
<dbReference type="PROSITE" id="PS50023">
    <property type="entry name" value="LIM_DOMAIN_2"/>
    <property type="match status" value="1"/>
</dbReference>
<feature type="compositionally biased region" description="Basic and acidic residues" evidence="5">
    <location>
        <begin position="474"/>
        <end position="483"/>
    </location>
</feature>
<proteinExistence type="predicted"/>
<sequence>LFVFTVGSYKRIRGLPKESISRSDITTLDFQETVSLKERMAMYKAAVSEMKSSSTFAHTSEKTKFHTVPGGLAAVRKQFEKMQMTSSKKTFAKYRYKHKPVQETSGSSQRTVSSGTREAECKEMISKESQTEASQIQEVSHHEQVTRELETTSTFTQQAVETASNAIQNEEFPKIVTQILKQQIERTAQEKADRETTTPSKEVKKLQIQENEMCRLCQQRVYPMECLVADKQNFHKSCFRCHHCGSQLSLGNYASLHGKIYCKPHFKQLFKSKGNYDEPFGHKQHKELWNSKDRCSSVGNIHAEETNPTNSIPADSKPTTETDQDLYSSTEGTRPDILDNNLKKSTERGKLKMTWPPSTEDAAHNKTFSIEEAAKINKPKWPPEGFAQEGFSLHTNKPLGCKTDPEKKNGVREQNENKTANSQQNQHSSFSSLSEKEATNMRNTKKNETDNNRKDEMEAENVQDKLNKRGGSQNREENGKDISEADNAILRSAGKEREKKVNKTDDSEVVQVTNIDDVAVQKNYKECSFNNNNNNNYATFSNLNICRQETTLSAMFNPMTALSHAICTVSQHAFAKLGNWSGNEMYESYQSFSSNTITVAWDEQNSNDEDAVTSKSLAKLNKNDTCQKSRTNSMLVLNEANNTTLSLDTELVCTGEESKHDKILNTTLSDTLKTSSLKTDILSLDCDLTNSVGLTKN</sequence>
<organism evidence="7 8">
    <name type="scientific">Dryobates pubescens</name>
    <name type="common">Downy woodpecker</name>
    <name type="synonym">Picoides pubescens</name>
    <dbReference type="NCBI Taxonomy" id="118200"/>
    <lineage>
        <taxon>Eukaryota</taxon>
        <taxon>Metazoa</taxon>
        <taxon>Chordata</taxon>
        <taxon>Craniata</taxon>
        <taxon>Vertebrata</taxon>
        <taxon>Euteleostomi</taxon>
        <taxon>Archelosauria</taxon>
        <taxon>Archosauria</taxon>
        <taxon>Dinosauria</taxon>
        <taxon>Saurischia</taxon>
        <taxon>Theropoda</taxon>
        <taxon>Coelurosauria</taxon>
        <taxon>Aves</taxon>
        <taxon>Neognathae</taxon>
        <taxon>Neoaves</taxon>
        <taxon>Telluraves</taxon>
        <taxon>Coraciimorphae</taxon>
        <taxon>Piciformes</taxon>
        <taxon>Picidae</taxon>
        <taxon>Dryobates</taxon>
    </lineage>
</organism>
<dbReference type="Proteomes" id="UP000053875">
    <property type="component" value="Unassembled WGS sequence"/>
</dbReference>
<evidence type="ECO:0000256" key="4">
    <source>
        <dbReference type="PROSITE-ProRule" id="PRU00125"/>
    </source>
</evidence>
<evidence type="ECO:0000259" key="6">
    <source>
        <dbReference type="PROSITE" id="PS50023"/>
    </source>
</evidence>
<dbReference type="STRING" id="118200.A0A093G3A5"/>
<dbReference type="SUPFAM" id="SSF57716">
    <property type="entry name" value="Glucocorticoid receptor-like (DNA-binding domain)"/>
    <property type="match status" value="2"/>
</dbReference>
<evidence type="ECO:0000256" key="3">
    <source>
        <dbReference type="ARBA" id="ARBA00023038"/>
    </source>
</evidence>
<dbReference type="EMBL" id="KL214731">
    <property type="protein sequence ID" value="KFV61232.1"/>
    <property type="molecule type" value="Genomic_DNA"/>
</dbReference>
<accession>A0A093G3A5</accession>
<dbReference type="InterPro" id="IPR001781">
    <property type="entry name" value="Znf_LIM"/>
</dbReference>
<feature type="compositionally biased region" description="Polar residues" evidence="5">
    <location>
        <begin position="306"/>
        <end position="332"/>
    </location>
</feature>
<feature type="region of interest" description="Disordered" evidence="5">
    <location>
        <begin position="377"/>
        <end position="487"/>
    </location>
</feature>
<evidence type="ECO:0000256" key="2">
    <source>
        <dbReference type="ARBA" id="ARBA00022833"/>
    </source>
</evidence>
<evidence type="ECO:0000256" key="1">
    <source>
        <dbReference type="ARBA" id="ARBA00022723"/>
    </source>
</evidence>
<reference evidence="7 8" key="1">
    <citation type="submission" date="2014-04" db="EMBL/GenBank/DDBJ databases">
        <title>Genome evolution of avian class.</title>
        <authorList>
            <person name="Zhang G."/>
            <person name="Li C."/>
        </authorList>
    </citation>
    <scope>NUCLEOTIDE SEQUENCE [LARGE SCALE GENOMIC DNA]</scope>
    <source>
        <strain evidence="7">BGI_N307</strain>
    </source>
</reference>
<dbReference type="AlphaFoldDB" id="A0A093G3A5"/>
<dbReference type="PANTHER" id="PTHR24206">
    <property type="entry name" value="OS06G0237300 PROTEIN"/>
    <property type="match status" value="1"/>
</dbReference>
<dbReference type="FunFam" id="2.10.110.10:FF:000002">
    <property type="entry name" value="LIM domain and actin-binding 1"/>
    <property type="match status" value="1"/>
</dbReference>
<feature type="compositionally biased region" description="Basic and acidic residues" evidence="5">
    <location>
        <begin position="403"/>
        <end position="416"/>
    </location>
</feature>
<keyword evidence="8" id="KW-1185">Reference proteome</keyword>
<dbReference type="Gene3D" id="2.10.110.10">
    <property type="entry name" value="Cysteine Rich Protein"/>
    <property type="match status" value="1"/>
</dbReference>
<feature type="compositionally biased region" description="Low complexity" evidence="5">
    <location>
        <begin position="422"/>
        <end position="433"/>
    </location>
</feature>
<feature type="domain" description="LIM zinc-binding" evidence="6">
    <location>
        <begin position="212"/>
        <end position="272"/>
    </location>
</feature>
<dbReference type="CDD" id="cd09442">
    <property type="entry name" value="LIM_Eplin_like"/>
    <property type="match status" value="1"/>
</dbReference>
<feature type="compositionally biased region" description="Basic and acidic residues" evidence="5">
    <location>
        <begin position="434"/>
        <end position="467"/>
    </location>
</feature>
<feature type="non-terminal residue" evidence="7">
    <location>
        <position position="697"/>
    </location>
</feature>
<feature type="compositionally biased region" description="Basic and acidic residues" evidence="5">
    <location>
        <begin position="333"/>
        <end position="350"/>
    </location>
</feature>